<organism evidence="2 3">
    <name type="scientific">Massariosphaeria phaeospora</name>
    <dbReference type="NCBI Taxonomy" id="100035"/>
    <lineage>
        <taxon>Eukaryota</taxon>
        <taxon>Fungi</taxon>
        <taxon>Dikarya</taxon>
        <taxon>Ascomycota</taxon>
        <taxon>Pezizomycotina</taxon>
        <taxon>Dothideomycetes</taxon>
        <taxon>Pleosporomycetidae</taxon>
        <taxon>Pleosporales</taxon>
        <taxon>Pleosporales incertae sedis</taxon>
        <taxon>Massariosphaeria</taxon>
    </lineage>
</organism>
<dbReference type="Proteomes" id="UP000481861">
    <property type="component" value="Unassembled WGS sequence"/>
</dbReference>
<protein>
    <submittedName>
        <fullName evidence="2">ThiJ/PfpI family protein</fullName>
    </submittedName>
</protein>
<dbReference type="InterPro" id="IPR002818">
    <property type="entry name" value="DJ-1/PfpI"/>
</dbReference>
<feature type="domain" description="DJ-1/PfpI" evidence="1">
    <location>
        <begin position="26"/>
        <end position="188"/>
    </location>
</feature>
<dbReference type="AlphaFoldDB" id="A0A7C8M7U9"/>
<accession>A0A7C8M7U9</accession>
<comment type="caution">
    <text evidence="2">The sequence shown here is derived from an EMBL/GenBank/DDBJ whole genome shotgun (WGS) entry which is preliminary data.</text>
</comment>
<evidence type="ECO:0000313" key="3">
    <source>
        <dbReference type="Proteomes" id="UP000481861"/>
    </source>
</evidence>
<evidence type="ECO:0000313" key="2">
    <source>
        <dbReference type="EMBL" id="KAF2871398.1"/>
    </source>
</evidence>
<dbReference type="SUPFAM" id="SSF52317">
    <property type="entry name" value="Class I glutamine amidotransferase-like"/>
    <property type="match status" value="1"/>
</dbReference>
<keyword evidence="3" id="KW-1185">Reference proteome</keyword>
<sequence length="243" mass="26616">MVHIGVLIVSPIQLLDIAPVDLFAMLTKEYFNDCKLPQPLVDVALSDSDFTISYIGHSGAGTVANTTARLGLSINTSLDDPAVAPGKLDILVIPGPPPGMKPEEEVLDFVRKHVDSGGDLLTICTGIFVAAYASVLDGRNATGSRGIEDWLERDFPKVKWQDKRYVNDGKIWTSGGITNGMDMVAVYMRQRWPGALSDTVLTMADVVIRPQEYDTGKLGTNAWWVLHIFKAWLRGLTKTKTID</sequence>
<dbReference type="InterPro" id="IPR029062">
    <property type="entry name" value="Class_I_gatase-like"/>
</dbReference>
<dbReference type="OrthoDB" id="543156at2759"/>
<dbReference type="PANTHER" id="PTHR43130:SF7">
    <property type="entry name" value="DJ-1_PFPI DOMAIN-CONTAINING PROTEIN"/>
    <property type="match status" value="1"/>
</dbReference>
<name>A0A7C8M7U9_9PLEO</name>
<reference evidence="2 3" key="1">
    <citation type="submission" date="2020-01" db="EMBL/GenBank/DDBJ databases">
        <authorList>
            <consortium name="DOE Joint Genome Institute"/>
            <person name="Haridas S."/>
            <person name="Albert R."/>
            <person name="Binder M."/>
            <person name="Bloem J."/>
            <person name="Labutti K."/>
            <person name="Salamov A."/>
            <person name="Andreopoulos B."/>
            <person name="Baker S.E."/>
            <person name="Barry K."/>
            <person name="Bills G."/>
            <person name="Bluhm B.H."/>
            <person name="Cannon C."/>
            <person name="Castanera R."/>
            <person name="Culley D.E."/>
            <person name="Daum C."/>
            <person name="Ezra D."/>
            <person name="Gonzalez J.B."/>
            <person name="Henrissat B."/>
            <person name="Kuo A."/>
            <person name="Liang C."/>
            <person name="Lipzen A."/>
            <person name="Lutzoni F."/>
            <person name="Magnuson J."/>
            <person name="Mondo S."/>
            <person name="Nolan M."/>
            <person name="Ohm R."/>
            <person name="Pangilinan J."/>
            <person name="Park H.-J.H."/>
            <person name="Ramirez L."/>
            <person name="Alfaro M."/>
            <person name="Sun H."/>
            <person name="Tritt A."/>
            <person name="Yoshinaga Y."/>
            <person name="Zwiers L.-H.L."/>
            <person name="Turgeon B.G."/>
            <person name="Goodwin S.B."/>
            <person name="Spatafora J.W."/>
            <person name="Crous P.W."/>
            <person name="Grigoriev I.V."/>
        </authorList>
    </citation>
    <scope>NUCLEOTIDE SEQUENCE [LARGE SCALE GENOMIC DNA]</scope>
    <source>
        <strain evidence="2 3">CBS 611.86</strain>
    </source>
</reference>
<proteinExistence type="predicted"/>
<dbReference type="Pfam" id="PF01965">
    <property type="entry name" value="DJ-1_PfpI"/>
    <property type="match status" value="1"/>
</dbReference>
<dbReference type="EMBL" id="JAADJZ010000011">
    <property type="protein sequence ID" value="KAF2871398.1"/>
    <property type="molecule type" value="Genomic_DNA"/>
</dbReference>
<evidence type="ECO:0000259" key="1">
    <source>
        <dbReference type="Pfam" id="PF01965"/>
    </source>
</evidence>
<dbReference type="InterPro" id="IPR052158">
    <property type="entry name" value="INH-QAR"/>
</dbReference>
<gene>
    <name evidence="2" type="ORF">BDV95DRAFT_40001</name>
</gene>
<dbReference type="PANTHER" id="PTHR43130">
    <property type="entry name" value="ARAC-FAMILY TRANSCRIPTIONAL REGULATOR"/>
    <property type="match status" value="1"/>
</dbReference>
<dbReference type="Gene3D" id="3.40.50.880">
    <property type="match status" value="1"/>
</dbReference>